<sequence>MWGSDYPHMEGTAPYSREALRHTFSDVEPDQVAAMVGGNAAAVYGFDLQALAPLAARIGPTVTEVAEPLAAIPADASSTAFEPDPIRAW</sequence>
<gene>
    <name evidence="2" type="ORF">MSHO_58430</name>
</gene>
<dbReference type="KEGG" id="msho:MSHO_58430"/>
<evidence type="ECO:0000313" key="3">
    <source>
        <dbReference type="Proteomes" id="UP000467164"/>
    </source>
</evidence>
<dbReference type="GO" id="GO:0016787">
    <property type="term" value="F:hydrolase activity"/>
    <property type="evidence" value="ECO:0007669"/>
    <property type="project" value="InterPro"/>
</dbReference>
<reference evidence="2 3" key="1">
    <citation type="journal article" date="2019" name="Emerg. Microbes Infect.">
        <title>Comprehensive subspecies identification of 175 nontuberculous mycobacteria species based on 7547 genomic profiles.</title>
        <authorList>
            <person name="Matsumoto Y."/>
            <person name="Kinjo T."/>
            <person name="Motooka D."/>
            <person name="Nabeya D."/>
            <person name="Jung N."/>
            <person name="Uechi K."/>
            <person name="Horii T."/>
            <person name="Iida T."/>
            <person name="Fujita J."/>
            <person name="Nakamura S."/>
        </authorList>
    </citation>
    <scope>NUCLEOTIDE SEQUENCE [LARGE SCALE GENOMIC DNA]</scope>
    <source>
        <strain evidence="2 3">JCM 12657</strain>
    </source>
</reference>
<keyword evidence="3" id="KW-1185">Reference proteome</keyword>
<dbReference type="Pfam" id="PF04909">
    <property type="entry name" value="Amidohydro_2"/>
    <property type="match status" value="1"/>
</dbReference>
<dbReference type="SUPFAM" id="SSF51556">
    <property type="entry name" value="Metallo-dependent hydrolases"/>
    <property type="match status" value="1"/>
</dbReference>
<protein>
    <recommendedName>
        <fullName evidence="1">Amidohydrolase-related domain-containing protein</fullName>
    </recommendedName>
</protein>
<evidence type="ECO:0000313" key="2">
    <source>
        <dbReference type="EMBL" id="BBX60498.1"/>
    </source>
</evidence>
<accession>A0A7I7LKW9</accession>
<dbReference type="InterPro" id="IPR032466">
    <property type="entry name" value="Metal_Hydrolase"/>
</dbReference>
<dbReference type="InterPro" id="IPR006680">
    <property type="entry name" value="Amidohydro-rel"/>
</dbReference>
<dbReference type="Gene3D" id="3.20.20.140">
    <property type="entry name" value="Metal-dependent hydrolases"/>
    <property type="match status" value="1"/>
</dbReference>
<feature type="domain" description="Amidohydrolase-related" evidence="1">
    <location>
        <begin position="1"/>
        <end position="46"/>
    </location>
</feature>
<dbReference type="AlphaFoldDB" id="A0A7I7LKW9"/>
<dbReference type="EMBL" id="AP022572">
    <property type="protein sequence ID" value="BBX60498.1"/>
    <property type="molecule type" value="Genomic_DNA"/>
</dbReference>
<dbReference type="Proteomes" id="UP000467164">
    <property type="component" value="Chromosome"/>
</dbReference>
<organism evidence="2 3">
    <name type="scientific">Mycobacterium shottsii</name>
    <dbReference type="NCBI Taxonomy" id="133549"/>
    <lineage>
        <taxon>Bacteria</taxon>
        <taxon>Bacillati</taxon>
        <taxon>Actinomycetota</taxon>
        <taxon>Actinomycetes</taxon>
        <taxon>Mycobacteriales</taxon>
        <taxon>Mycobacteriaceae</taxon>
        <taxon>Mycobacterium</taxon>
        <taxon>Mycobacterium ulcerans group</taxon>
    </lineage>
</organism>
<evidence type="ECO:0000259" key="1">
    <source>
        <dbReference type="Pfam" id="PF04909"/>
    </source>
</evidence>
<name>A0A7I7LKW9_9MYCO</name>
<proteinExistence type="predicted"/>